<proteinExistence type="inferred from homology"/>
<dbReference type="PANTHER" id="PTHR46403">
    <property type="entry name" value="TP53-REGULATED INHIBITOR OF APOPTOSIS 1"/>
    <property type="match status" value="1"/>
</dbReference>
<comment type="caution">
    <text evidence="5">The sequence shown here is derived from an EMBL/GenBank/DDBJ whole genome shotgun (WGS) entry which is preliminary data.</text>
</comment>
<name>A0ABQ9F9H2_TEGGR</name>
<evidence type="ECO:0000256" key="3">
    <source>
        <dbReference type="ARBA" id="ARBA00023706"/>
    </source>
</evidence>
<keyword evidence="2" id="KW-1015">Disulfide bond</keyword>
<dbReference type="Proteomes" id="UP001217089">
    <property type="component" value="Unassembled WGS sequence"/>
</dbReference>
<keyword evidence="6" id="KW-1185">Reference proteome</keyword>
<evidence type="ECO:0000256" key="4">
    <source>
        <dbReference type="SAM" id="MobiDB-lite"/>
    </source>
</evidence>
<dbReference type="PANTHER" id="PTHR46403:SF1">
    <property type="entry name" value="TP53-REGULATED INHIBITOR OF APOPTOSIS 1"/>
    <property type="match status" value="1"/>
</dbReference>
<evidence type="ECO:0000313" key="6">
    <source>
        <dbReference type="Proteomes" id="UP001217089"/>
    </source>
</evidence>
<feature type="region of interest" description="Disordered" evidence="4">
    <location>
        <begin position="75"/>
        <end position="94"/>
    </location>
</feature>
<organism evidence="5 6">
    <name type="scientific">Tegillarca granosa</name>
    <name type="common">Malaysian cockle</name>
    <name type="synonym">Anadara granosa</name>
    <dbReference type="NCBI Taxonomy" id="220873"/>
    <lineage>
        <taxon>Eukaryota</taxon>
        <taxon>Metazoa</taxon>
        <taxon>Spiralia</taxon>
        <taxon>Lophotrochozoa</taxon>
        <taxon>Mollusca</taxon>
        <taxon>Bivalvia</taxon>
        <taxon>Autobranchia</taxon>
        <taxon>Pteriomorphia</taxon>
        <taxon>Arcoida</taxon>
        <taxon>Arcoidea</taxon>
        <taxon>Arcidae</taxon>
        <taxon>Tegillarca</taxon>
    </lineage>
</organism>
<comment type="catalytic activity">
    <reaction evidence="3">
        <text>a 1,2-diacyl-sn-glycero-3-phosphate(in) = a 1,2-diacyl-sn-glycero-3-phosphate(out)</text>
        <dbReference type="Rhea" id="RHEA:36435"/>
        <dbReference type="ChEBI" id="CHEBI:58608"/>
    </reaction>
</comment>
<dbReference type="InterPro" id="IPR007918">
    <property type="entry name" value="MDM35_apoptosis"/>
</dbReference>
<reference evidence="5 6" key="1">
    <citation type="submission" date="2022-12" db="EMBL/GenBank/DDBJ databases">
        <title>Chromosome-level genome of Tegillarca granosa.</title>
        <authorList>
            <person name="Kim J."/>
        </authorList>
    </citation>
    <scope>NUCLEOTIDE SEQUENCE [LARGE SCALE GENOMIC DNA]</scope>
    <source>
        <strain evidence="5">Teg-2019</strain>
        <tissue evidence="5">Adductor muscle</tissue>
    </source>
</reference>
<dbReference type="EMBL" id="JARBDR010000440">
    <property type="protein sequence ID" value="KAJ8312238.1"/>
    <property type="molecule type" value="Genomic_DNA"/>
</dbReference>
<evidence type="ECO:0000256" key="1">
    <source>
        <dbReference type="ARBA" id="ARBA00006196"/>
    </source>
</evidence>
<evidence type="ECO:0000313" key="5">
    <source>
        <dbReference type="EMBL" id="KAJ8312238.1"/>
    </source>
</evidence>
<gene>
    <name evidence="5" type="ORF">KUTeg_009611</name>
</gene>
<dbReference type="Pfam" id="PF05254">
    <property type="entry name" value="UPF0203"/>
    <property type="match status" value="1"/>
</dbReference>
<protein>
    <submittedName>
        <fullName evidence="5">Uncharacterized protein</fullName>
    </submittedName>
</protein>
<evidence type="ECO:0000256" key="2">
    <source>
        <dbReference type="ARBA" id="ARBA00023157"/>
    </source>
</evidence>
<sequence length="94" mass="10867">MQSADPRCQKLKDAYDECFNKWFQEKFLKGHKKDLCAPLLKSYRECINVCIHDEVVKEKGIVLWELDRDVLGTKDEAVPPKSKTKDHNLTSGKS</sequence>
<feature type="compositionally biased region" description="Basic and acidic residues" evidence="4">
    <location>
        <begin position="75"/>
        <end position="88"/>
    </location>
</feature>
<comment type="similarity">
    <text evidence="1">Belongs to the TRIAP1/MDM35 family.</text>
</comment>
<accession>A0ABQ9F9H2</accession>